<dbReference type="SMART" id="SM00066">
    <property type="entry name" value="GAL4"/>
    <property type="match status" value="1"/>
</dbReference>
<dbReference type="VEuPathDB" id="FungiDB:BON22_0590"/>
<feature type="compositionally biased region" description="Low complexity" evidence="1">
    <location>
        <begin position="27"/>
        <end position="38"/>
    </location>
</feature>
<feature type="compositionally biased region" description="Low complexity" evidence="1">
    <location>
        <begin position="105"/>
        <end position="128"/>
    </location>
</feature>
<dbReference type="OMA" id="FLAEKYW"/>
<dbReference type="EMBL" id="MPUK01000001">
    <property type="protein sequence ID" value="ONH70163.1"/>
    <property type="molecule type" value="Genomic_DNA"/>
</dbReference>
<feature type="domain" description="Zn(2)-C6 fungal-type" evidence="2">
    <location>
        <begin position="48"/>
        <end position="90"/>
    </location>
</feature>
<feature type="compositionally biased region" description="Basic residues" evidence="1">
    <location>
        <begin position="248"/>
        <end position="264"/>
    </location>
</feature>
<feature type="compositionally biased region" description="Polar residues" evidence="1">
    <location>
        <begin position="129"/>
        <end position="145"/>
    </location>
</feature>
<proteinExistence type="predicted"/>
<evidence type="ECO:0000259" key="2">
    <source>
        <dbReference type="PROSITE" id="PS50048"/>
    </source>
</evidence>
<feature type="compositionally biased region" description="Basic and acidic residues" evidence="1">
    <location>
        <begin position="225"/>
        <end position="239"/>
    </location>
</feature>
<evidence type="ECO:0000313" key="3">
    <source>
        <dbReference type="EMBL" id="ONH70163.1"/>
    </source>
</evidence>
<dbReference type="GO" id="GO:0000981">
    <property type="term" value="F:DNA-binding transcription factor activity, RNA polymerase II-specific"/>
    <property type="evidence" value="ECO:0007669"/>
    <property type="project" value="InterPro"/>
</dbReference>
<protein>
    <submittedName>
        <fullName evidence="3">Cutinase transcription factor 1 beta</fullName>
    </submittedName>
</protein>
<dbReference type="SUPFAM" id="SSF57701">
    <property type="entry name" value="Zn2/Cys6 DNA-binding domain"/>
    <property type="match status" value="1"/>
</dbReference>
<feature type="region of interest" description="Disordered" evidence="1">
    <location>
        <begin position="1"/>
        <end position="41"/>
    </location>
</feature>
<dbReference type="GO" id="GO:0008270">
    <property type="term" value="F:zinc ion binding"/>
    <property type="evidence" value="ECO:0007669"/>
    <property type="project" value="InterPro"/>
</dbReference>
<dbReference type="InterPro" id="IPR036864">
    <property type="entry name" value="Zn2-C6_fun-type_DNA-bd_sf"/>
</dbReference>
<feature type="compositionally biased region" description="Polar residues" evidence="1">
    <location>
        <begin position="15"/>
        <end position="26"/>
    </location>
</feature>
<feature type="compositionally biased region" description="Polar residues" evidence="1">
    <location>
        <begin position="181"/>
        <end position="198"/>
    </location>
</feature>
<dbReference type="InterPro" id="IPR001138">
    <property type="entry name" value="Zn2Cys6_DnaBD"/>
</dbReference>
<dbReference type="PANTHER" id="PTHR47431">
    <property type="entry name" value="ZN(II)2CYS6 TRANSCRIPTION FACTOR (EUROFUNG)-RELATED"/>
    <property type="match status" value="1"/>
</dbReference>
<gene>
    <name evidence="3" type="ORF">BON22_0590</name>
</gene>
<dbReference type="AlphaFoldDB" id="A0A1V2LE72"/>
<keyword evidence="4" id="KW-1185">Reference proteome</keyword>
<dbReference type="PROSITE" id="PS50048">
    <property type="entry name" value="ZN2_CY6_FUNGAL_2"/>
    <property type="match status" value="1"/>
</dbReference>
<dbReference type="CDD" id="cd12148">
    <property type="entry name" value="fungal_TF_MHR"/>
    <property type="match status" value="1"/>
</dbReference>
<accession>A0A1V2LE72</accession>
<feature type="compositionally biased region" description="Polar residues" evidence="1">
    <location>
        <begin position="212"/>
        <end position="223"/>
    </location>
</feature>
<comment type="caution">
    <text evidence="3">The sequence shown here is derived from an EMBL/GenBank/DDBJ whole genome shotgun (WGS) entry which is preliminary data.</text>
</comment>
<feature type="region of interest" description="Disordered" evidence="1">
    <location>
        <begin position="212"/>
        <end position="278"/>
    </location>
</feature>
<dbReference type="Pfam" id="PF00172">
    <property type="entry name" value="Zn_clus"/>
    <property type="match status" value="1"/>
</dbReference>
<sequence length="873" mass="97916">MSGLPPIAQGPPHQRGSNTSQTATPLNNNTRSSTNITNNHKRPVARHACLACREKKVKCDGEVISTPNDKSELRHQRCTNCKLLGIECVFVKSQRGGRRKKENSSDQNSDAANNNNVSTAASTPTTTTRLNKVTSANTSASSSQFAHPIRNSFDPPPSITSTATSPFYHGVHSPTMAPSEKGSSGSNNSLQEKVQQLQREAANLQSQLLDRSGSVISSNNSDYFSDDHGSRRGDSRYFDRGPPQGPWGRHHHRHPRHHGHHHPRSYGPPPPPPWADGSEFSLPKLSGALSYIVLSNEELEMFDLPNWDTTCTLIDLYYRYIHPSRPFLPPKHRLIYQLQVRQDASLIHAMFSSSCRFASSIMIPTPNLRDPQHWYFLAEKYWDYMDAETALQAHVLLMGALGPGGYIQQSIDGSERTYQVMKTSYILEAQKIVDWQEFASIATKKQVLRHEDMLRTIWGAWKLNVFVRLNRGIPYNKTSDKLLPFPSDLPMPQSDTSYNVNLGIFDTTDNHCLERLKYKSWDEVDRQLNNAAVISTEYKSFSDSDLIIAAIKNMEDIMDIISSGFLTSNVVEQFNAKMKVIEDIANSSLYHISHIKKKTVVLNISNLFTLLMLTVAKLASNATQCSPILFIKPHETQANTNPDNVLNSLYESRLEDIQAACLNLTPTQLSHYVNTFMAALEAVRLVEIGMGKIPEAASSNTPLTVVGGPLNFTPASEITSMKTTETWWTDALPENGKNMSAQVQTYNEFPDVWLQYPIFSVVVIANTLTVLASSIVLTKQLFVRELAQTPDLPHNSRRVEFVVGENQRTLSVVVDKETSDAFVKNFNGIDLHEKIDLCSKYVKAHGRFWPYVESTSYQIEAMINYIDDIISRL</sequence>
<dbReference type="Proteomes" id="UP000189513">
    <property type="component" value="Unassembled WGS sequence"/>
</dbReference>
<dbReference type="CDD" id="cd00067">
    <property type="entry name" value="GAL4"/>
    <property type="match status" value="1"/>
</dbReference>
<name>A0A1V2LE72_CYBFA</name>
<reference evidence="4" key="1">
    <citation type="journal article" date="2017" name="Genome Announc.">
        <title>Genome sequences of Cyberlindnera fabianii 65, Pichia kudriavzevii 129, and Saccharomyces cerevisiae 131 isolated from fermented masau fruits in Zimbabwe.</title>
        <authorList>
            <person name="van Rijswijck I.M.H."/>
            <person name="Derks M.F.L."/>
            <person name="Abee T."/>
            <person name="de Ridder D."/>
            <person name="Smid E.J."/>
        </authorList>
    </citation>
    <scope>NUCLEOTIDE SEQUENCE [LARGE SCALE GENOMIC DNA]</scope>
    <source>
        <strain evidence="4">65</strain>
    </source>
</reference>
<feature type="region of interest" description="Disordered" evidence="1">
    <location>
        <begin position="94"/>
        <end position="198"/>
    </location>
</feature>
<dbReference type="PANTHER" id="PTHR47431:SF1">
    <property type="entry name" value="ZN(II)2CYS6 TRANSCRIPTION FACTOR (EUROFUNG)"/>
    <property type="match status" value="1"/>
</dbReference>
<evidence type="ECO:0000256" key="1">
    <source>
        <dbReference type="SAM" id="MobiDB-lite"/>
    </source>
</evidence>
<organism evidence="3 4">
    <name type="scientific">Cyberlindnera fabianii</name>
    <name type="common">Yeast</name>
    <name type="synonym">Hansenula fabianii</name>
    <dbReference type="NCBI Taxonomy" id="36022"/>
    <lineage>
        <taxon>Eukaryota</taxon>
        <taxon>Fungi</taxon>
        <taxon>Dikarya</taxon>
        <taxon>Ascomycota</taxon>
        <taxon>Saccharomycotina</taxon>
        <taxon>Saccharomycetes</taxon>
        <taxon>Phaffomycetales</taxon>
        <taxon>Phaffomycetaceae</taxon>
        <taxon>Cyberlindnera</taxon>
    </lineage>
</organism>
<evidence type="ECO:0000313" key="4">
    <source>
        <dbReference type="Proteomes" id="UP000189513"/>
    </source>
</evidence>
<dbReference type="STRING" id="36022.A0A1V2LE72"/>
<dbReference type="Gene3D" id="4.10.240.10">
    <property type="entry name" value="Zn(2)-C6 fungal-type DNA-binding domain"/>
    <property type="match status" value="1"/>
</dbReference>